<evidence type="ECO:0000313" key="3">
    <source>
        <dbReference type="Proteomes" id="UP000053144"/>
    </source>
</evidence>
<feature type="region of interest" description="Disordered" evidence="1">
    <location>
        <begin position="1"/>
        <end position="35"/>
    </location>
</feature>
<accession>A0A0L9ULA8</accession>
<protein>
    <submittedName>
        <fullName evidence="2">Uncharacterized protein</fullName>
    </submittedName>
</protein>
<dbReference type="Gramene" id="KOM43461">
    <property type="protein sequence ID" value="KOM43461"/>
    <property type="gene ID" value="LR48_Vigan05g106500"/>
</dbReference>
<feature type="region of interest" description="Disordered" evidence="1">
    <location>
        <begin position="89"/>
        <end position="114"/>
    </location>
</feature>
<proteinExistence type="predicted"/>
<dbReference type="Proteomes" id="UP000053144">
    <property type="component" value="Chromosome 5"/>
</dbReference>
<organism evidence="2 3">
    <name type="scientific">Phaseolus angularis</name>
    <name type="common">Azuki bean</name>
    <name type="synonym">Vigna angularis</name>
    <dbReference type="NCBI Taxonomy" id="3914"/>
    <lineage>
        <taxon>Eukaryota</taxon>
        <taxon>Viridiplantae</taxon>
        <taxon>Streptophyta</taxon>
        <taxon>Embryophyta</taxon>
        <taxon>Tracheophyta</taxon>
        <taxon>Spermatophyta</taxon>
        <taxon>Magnoliopsida</taxon>
        <taxon>eudicotyledons</taxon>
        <taxon>Gunneridae</taxon>
        <taxon>Pentapetalae</taxon>
        <taxon>rosids</taxon>
        <taxon>fabids</taxon>
        <taxon>Fabales</taxon>
        <taxon>Fabaceae</taxon>
        <taxon>Papilionoideae</taxon>
        <taxon>50 kb inversion clade</taxon>
        <taxon>NPAAA clade</taxon>
        <taxon>indigoferoid/millettioid clade</taxon>
        <taxon>Phaseoleae</taxon>
        <taxon>Vigna</taxon>
    </lineage>
</organism>
<dbReference type="AlphaFoldDB" id="A0A0L9ULA8"/>
<evidence type="ECO:0000313" key="2">
    <source>
        <dbReference type="EMBL" id="KOM43461.1"/>
    </source>
</evidence>
<feature type="compositionally biased region" description="Polar residues" evidence="1">
    <location>
        <begin position="14"/>
        <end position="28"/>
    </location>
</feature>
<feature type="compositionally biased region" description="Acidic residues" evidence="1">
    <location>
        <begin position="158"/>
        <end position="185"/>
    </location>
</feature>
<sequence>MIGMLKSQPETRKSTNQPEKSTINQNAEKSTRMQKKCDRVALSGNVALSGSFQVPKPLLRGKTVAGGKMDHALVPLSAYYRQYCGGDEAAQPVLPRHPRRGRGQSQELAQPHDADPFQMRDMYMSLIDARMQSIHRGQVATIEMIIGIGPRAAKAPSMDDDEDDDDEFEDAEDEGEQEDSDDSMG</sequence>
<dbReference type="EMBL" id="CM003375">
    <property type="protein sequence ID" value="KOM43461.1"/>
    <property type="molecule type" value="Genomic_DNA"/>
</dbReference>
<gene>
    <name evidence="2" type="ORF">LR48_Vigan05g106500</name>
</gene>
<reference evidence="3" key="1">
    <citation type="journal article" date="2015" name="Proc. Natl. Acad. Sci. U.S.A.">
        <title>Genome sequencing of adzuki bean (Vigna angularis) provides insight into high starch and low fat accumulation and domestication.</title>
        <authorList>
            <person name="Yang K."/>
            <person name="Tian Z."/>
            <person name="Chen C."/>
            <person name="Luo L."/>
            <person name="Zhao B."/>
            <person name="Wang Z."/>
            <person name="Yu L."/>
            <person name="Li Y."/>
            <person name="Sun Y."/>
            <person name="Li W."/>
            <person name="Chen Y."/>
            <person name="Li Y."/>
            <person name="Zhang Y."/>
            <person name="Ai D."/>
            <person name="Zhao J."/>
            <person name="Shang C."/>
            <person name="Ma Y."/>
            <person name="Wu B."/>
            <person name="Wang M."/>
            <person name="Gao L."/>
            <person name="Sun D."/>
            <person name="Zhang P."/>
            <person name="Guo F."/>
            <person name="Wang W."/>
            <person name="Li Y."/>
            <person name="Wang J."/>
            <person name="Varshney R.K."/>
            <person name="Wang J."/>
            <person name="Ling H.Q."/>
            <person name="Wan P."/>
        </authorList>
    </citation>
    <scope>NUCLEOTIDE SEQUENCE</scope>
    <source>
        <strain evidence="3">cv. Jingnong 6</strain>
    </source>
</reference>
<evidence type="ECO:0000256" key="1">
    <source>
        <dbReference type="SAM" id="MobiDB-lite"/>
    </source>
</evidence>
<name>A0A0L9ULA8_PHAAN</name>
<feature type="region of interest" description="Disordered" evidence="1">
    <location>
        <begin position="151"/>
        <end position="185"/>
    </location>
</feature>